<sequence length="341" mass="37705">MVKNVFGTLKGVEVHVFTLKNANGMEVKISNYGATITSITVPTHDGRDELVAGFDTLGGYFSEEYKANAPYFGCTVGRVASIIKDSSFTLNGEKHKLKANAGSDQLHGGPDSFDKKLWKVGEVENGIEMNLFSPDGENGFPGNLNIKVTFQLSNENALLINYEGETDQDTPISLTNHSYFNLNGFKETIANHTAMIKASHALETDADFAPIGKMKSLEKDITDLRQVTRFAEVFEKSDTGILQYYIFDDKSNKLESIASFEDMSSGRKLEVLTTEPGMLLYSGFFTSDNLKREDGLQYGSLRAFCCETSRCPNGVNEDKLPGTFTKAGEKYTSQTVYKFTF</sequence>
<feature type="binding site" evidence="14">
    <location>
        <begin position="177"/>
        <end position="179"/>
    </location>
    <ligand>
        <name>beta-D-galactose</name>
        <dbReference type="ChEBI" id="CHEBI:27667"/>
    </ligand>
</feature>
<dbReference type="EC" id="5.1.3.3" evidence="6 11"/>
<dbReference type="GO" id="GO:0033499">
    <property type="term" value="P:galactose catabolic process via UDP-galactose, Leloir pathway"/>
    <property type="evidence" value="ECO:0007669"/>
    <property type="project" value="TreeGrafter"/>
</dbReference>
<dbReference type="InterPro" id="IPR014718">
    <property type="entry name" value="GH-type_carb-bd"/>
</dbReference>
<dbReference type="GO" id="GO:0030246">
    <property type="term" value="F:carbohydrate binding"/>
    <property type="evidence" value="ECO:0007669"/>
    <property type="project" value="InterPro"/>
</dbReference>
<dbReference type="InterPro" id="IPR018052">
    <property type="entry name" value="Ald1_epimerase_CS"/>
</dbReference>
<organism evidence="15 16">
    <name type="scientific">Arcticibacterium luteifluviistationis</name>
    <dbReference type="NCBI Taxonomy" id="1784714"/>
    <lineage>
        <taxon>Bacteria</taxon>
        <taxon>Pseudomonadati</taxon>
        <taxon>Bacteroidota</taxon>
        <taxon>Cytophagia</taxon>
        <taxon>Cytophagales</taxon>
        <taxon>Leadbetterellaceae</taxon>
        <taxon>Arcticibacterium</taxon>
    </lineage>
</organism>
<proteinExistence type="inferred from homology"/>
<dbReference type="GO" id="GO:0006006">
    <property type="term" value="P:glucose metabolic process"/>
    <property type="evidence" value="ECO:0007669"/>
    <property type="project" value="TreeGrafter"/>
</dbReference>
<feature type="active site" description="Proton donor" evidence="12">
    <location>
        <position position="177"/>
    </location>
</feature>
<dbReference type="PANTHER" id="PTHR10091">
    <property type="entry name" value="ALDOSE-1-EPIMERASE"/>
    <property type="match status" value="1"/>
</dbReference>
<dbReference type="KEGG" id="als:DJ013_00390"/>
<dbReference type="GO" id="GO:0004034">
    <property type="term" value="F:aldose 1-epimerase activity"/>
    <property type="evidence" value="ECO:0007669"/>
    <property type="project" value="UniProtKB-EC"/>
</dbReference>
<dbReference type="Proteomes" id="UP000249873">
    <property type="component" value="Chromosome"/>
</dbReference>
<name>A0A2Z4G6I2_9BACT</name>
<dbReference type="Pfam" id="PF01263">
    <property type="entry name" value="Aldose_epim"/>
    <property type="match status" value="1"/>
</dbReference>
<evidence type="ECO:0000256" key="8">
    <source>
        <dbReference type="ARBA" id="ARBA00022837"/>
    </source>
</evidence>
<dbReference type="EMBL" id="CP029480">
    <property type="protein sequence ID" value="AWV96730.1"/>
    <property type="molecule type" value="Genomic_DNA"/>
</dbReference>
<evidence type="ECO:0000256" key="9">
    <source>
        <dbReference type="ARBA" id="ARBA00023235"/>
    </source>
</evidence>
<dbReference type="UniPathway" id="UPA00242"/>
<comment type="similarity">
    <text evidence="4 11">Belongs to the aldose epimerase family.</text>
</comment>
<feature type="active site" description="Proton acceptor" evidence="12">
    <location>
        <position position="307"/>
    </location>
</feature>
<comment type="catalytic activity">
    <reaction evidence="1 11">
        <text>alpha-D-glucose = beta-D-glucose</text>
        <dbReference type="Rhea" id="RHEA:10264"/>
        <dbReference type="ChEBI" id="CHEBI:15903"/>
        <dbReference type="ChEBI" id="CHEBI:17925"/>
        <dbReference type="EC" id="5.1.3.3"/>
    </reaction>
</comment>
<feature type="binding site" evidence="13">
    <location>
        <position position="249"/>
    </location>
    <ligand>
        <name>beta-D-galactose</name>
        <dbReference type="ChEBI" id="CHEBI:27667"/>
    </ligand>
</feature>
<dbReference type="AlphaFoldDB" id="A0A2Z4G6I2"/>
<keyword evidence="10 11" id="KW-0119">Carbohydrate metabolism</keyword>
<evidence type="ECO:0000256" key="4">
    <source>
        <dbReference type="ARBA" id="ARBA00006206"/>
    </source>
</evidence>
<keyword evidence="8" id="KW-0106">Calcium</keyword>
<evidence type="ECO:0000256" key="3">
    <source>
        <dbReference type="ARBA" id="ARBA00005028"/>
    </source>
</evidence>
<evidence type="ECO:0000313" key="15">
    <source>
        <dbReference type="EMBL" id="AWV96730.1"/>
    </source>
</evidence>
<evidence type="ECO:0000256" key="11">
    <source>
        <dbReference type="PIRNR" id="PIRNR005096"/>
    </source>
</evidence>
<keyword evidence="9 11" id="KW-0413">Isomerase</keyword>
<dbReference type="InterPro" id="IPR047215">
    <property type="entry name" value="Galactose_mutarotase-like"/>
</dbReference>
<dbReference type="Gene3D" id="2.70.98.10">
    <property type="match status" value="1"/>
</dbReference>
<keyword evidence="16" id="KW-1185">Reference proteome</keyword>
<evidence type="ECO:0000256" key="1">
    <source>
        <dbReference type="ARBA" id="ARBA00001614"/>
    </source>
</evidence>
<comment type="subunit">
    <text evidence="5">Monomer.</text>
</comment>
<dbReference type="InterPro" id="IPR015443">
    <property type="entry name" value="Aldose_1-epimerase"/>
</dbReference>
<accession>A0A2Z4G6I2</accession>
<evidence type="ECO:0000256" key="13">
    <source>
        <dbReference type="PIRSR" id="PIRSR005096-2"/>
    </source>
</evidence>
<dbReference type="SUPFAM" id="SSF74650">
    <property type="entry name" value="Galactose mutarotase-like"/>
    <property type="match status" value="1"/>
</dbReference>
<evidence type="ECO:0000256" key="10">
    <source>
        <dbReference type="ARBA" id="ARBA00023277"/>
    </source>
</evidence>
<dbReference type="InterPro" id="IPR011013">
    <property type="entry name" value="Gal_mutarotase_sf_dom"/>
</dbReference>
<dbReference type="OrthoDB" id="9779408at2"/>
<protein>
    <recommendedName>
        <fullName evidence="7 11">Aldose 1-epimerase</fullName>
        <ecNumber evidence="6 11">5.1.3.3</ecNumber>
    </recommendedName>
</protein>
<comment type="pathway">
    <text evidence="3 11">Carbohydrate metabolism; hexose metabolism.</text>
</comment>
<evidence type="ECO:0000256" key="12">
    <source>
        <dbReference type="PIRSR" id="PIRSR005096-1"/>
    </source>
</evidence>
<gene>
    <name evidence="15" type="ORF">DJ013_00390</name>
</gene>
<dbReference type="PIRSF" id="PIRSF005096">
    <property type="entry name" value="GALM"/>
    <property type="match status" value="1"/>
</dbReference>
<dbReference type="InterPro" id="IPR008183">
    <property type="entry name" value="Aldose_1/G6P_1-epimerase"/>
</dbReference>
<dbReference type="CDD" id="cd09019">
    <property type="entry name" value="galactose_mutarotase_like"/>
    <property type="match status" value="1"/>
</dbReference>
<evidence type="ECO:0000256" key="5">
    <source>
        <dbReference type="ARBA" id="ARBA00011245"/>
    </source>
</evidence>
<evidence type="ECO:0000313" key="16">
    <source>
        <dbReference type="Proteomes" id="UP000249873"/>
    </source>
</evidence>
<dbReference type="RefSeq" id="WP_111369832.1">
    <property type="nucleotide sequence ID" value="NZ_CP029480.1"/>
</dbReference>
<evidence type="ECO:0000256" key="6">
    <source>
        <dbReference type="ARBA" id="ARBA00013185"/>
    </source>
</evidence>
<evidence type="ECO:0000256" key="14">
    <source>
        <dbReference type="PIRSR" id="PIRSR005096-3"/>
    </source>
</evidence>
<dbReference type="PANTHER" id="PTHR10091:SF0">
    <property type="entry name" value="GALACTOSE MUTAROTASE"/>
    <property type="match status" value="1"/>
</dbReference>
<evidence type="ECO:0000256" key="2">
    <source>
        <dbReference type="ARBA" id="ARBA00001913"/>
    </source>
</evidence>
<reference evidence="15 16" key="1">
    <citation type="submission" date="2018-05" db="EMBL/GenBank/DDBJ databases">
        <title>Complete genome sequence of Arcticibacterium luteifluviistationis SM1504T, a cytophagaceae bacterium isolated from Arctic surface seawater.</title>
        <authorList>
            <person name="Li Y."/>
            <person name="Qin Q.-L."/>
        </authorList>
    </citation>
    <scope>NUCLEOTIDE SEQUENCE [LARGE SCALE GENOMIC DNA]</scope>
    <source>
        <strain evidence="15 16">SM1504</strain>
    </source>
</reference>
<dbReference type="PROSITE" id="PS00545">
    <property type="entry name" value="ALDOSE_1_EPIMERASE"/>
    <property type="match status" value="1"/>
</dbReference>
<comment type="cofactor">
    <cofactor evidence="2">
        <name>Ca(2+)</name>
        <dbReference type="ChEBI" id="CHEBI:29108"/>
    </cofactor>
</comment>
<evidence type="ECO:0000256" key="7">
    <source>
        <dbReference type="ARBA" id="ARBA00014165"/>
    </source>
</evidence>